<dbReference type="SUPFAM" id="SSF56349">
    <property type="entry name" value="DNA breaking-rejoining enzymes"/>
    <property type="match status" value="1"/>
</dbReference>
<organism evidence="2">
    <name type="scientific">Cellulosimicrobium sp. ES-005</name>
    <dbReference type="NCBI Taxonomy" id="3163031"/>
    <lineage>
        <taxon>Bacteria</taxon>
        <taxon>Bacillati</taxon>
        <taxon>Actinomycetota</taxon>
        <taxon>Actinomycetes</taxon>
        <taxon>Micrococcales</taxon>
        <taxon>Promicromonosporaceae</taxon>
        <taxon>Cellulosimicrobium</taxon>
    </lineage>
</organism>
<dbReference type="Gene3D" id="1.10.150.130">
    <property type="match status" value="1"/>
</dbReference>
<dbReference type="InterPro" id="IPR011010">
    <property type="entry name" value="DNA_brk_join_enz"/>
</dbReference>
<dbReference type="EMBL" id="CP159290">
    <property type="protein sequence ID" value="XCH30666.1"/>
    <property type="molecule type" value="Genomic_DNA"/>
</dbReference>
<dbReference type="GO" id="GO:0003677">
    <property type="term" value="F:DNA binding"/>
    <property type="evidence" value="ECO:0007669"/>
    <property type="project" value="UniProtKB-KW"/>
</dbReference>
<keyword evidence="1" id="KW-0238">DNA-binding</keyword>
<evidence type="ECO:0008006" key="3">
    <source>
        <dbReference type="Google" id="ProtNLM"/>
    </source>
</evidence>
<gene>
    <name evidence="2" type="ORF">ABRQ22_02995</name>
</gene>
<sequence>MSGMAHERLKAGEHGEIFIKQTSSGSFQARVRVRLLDGTETQISRSRKTRAAARLAVQVEIDDRLKRPKGSADLKHDSTVGLAARQWIDELRVQSAWPNARRRPQTVDEYERLLGTLMVPKLGRLRLHELTTARCQAWIDGIIEAGRKGPHDMVVTAAQVRMAFKAVLDRAIVHDALRSNPMDKTTTPRRKQPNPAALTVTDVFRLRAAVR</sequence>
<name>A0AAU8G4W4_9MICO</name>
<dbReference type="InterPro" id="IPR010998">
    <property type="entry name" value="Integrase_recombinase_N"/>
</dbReference>
<evidence type="ECO:0000256" key="1">
    <source>
        <dbReference type="ARBA" id="ARBA00023125"/>
    </source>
</evidence>
<dbReference type="RefSeq" id="WP_353708521.1">
    <property type="nucleotide sequence ID" value="NZ_CP159290.1"/>
</dbReference>
<evidence type="ECO:0000313" key="2">
    <source>
        <dbReference type="EMBL" id="XCH30666.1"/>
    </source>
</evidence>
<dbReference type="AlphaFoldDB" id="A0AAU8G4W4"/>
<accession>A0AAU8G4W4</accession>
<reference evidence="2" key="1">
    <citation type="submission" date="2024-06" db="EMBL/GenBank/DDBJ databases">
        <title>Complete genome sequence of the cellulolytic actinobacterium, Cellulosimicrobium ES-005.</title>
        <authorList>
            <person name="Matthews C.T."/>
            <person name="Underwood K.D."/>
            <person name="Ghanchi K.M."/>
            <person name="Fields S.D."/>
            <person name="Gardner S.G."/>
        </authorList>
    </citation>
    <scope>NUCLEOTIDE SEQUENCE</scope>
    <source>
        <strain evidence="2">ES-005</strain>
    </source>
</reference>
<protein>
    <recommendedName>
        <fullName evidence="3">Core-binding (CB) domain-containing protein</fullName>
    </recommendedName>
</protein>
<proteinExistence type="predicted"/>